<proteinExistence type="inferred from homology"/>
<feature type="transmembrane region" description="Helical" evidence="8">
    <location>
        <begin position="102"/>
        <end position="123"/>
    </location>
</feature>
<keyword evidence="7 8" id="KW-0472">Membrane</keyword>
<feature type="transmembrane region" description="Helical" evidence="8">
    <location>
        <begin position="287"/>
        <end position="306"/>
    </location>
</feature>
<dbReference type="PANTHER" id="PTHR12385:SF4">
    <property type="entry name" value="PROTEIN PNS1"/>
    <property type="match status" value="1"/>
</dbReference>
<keyword evidence="11" id="KW-1185">Reference proteome</keyword>
<feature type="transmembrane region" description="Helical" evidence="8">
    <location>
        <begin position="479"/>
        <end position="500"/>
    </location>
</feature>
<evidence type="ECO:0000256" key="7">
    <source>
        <dbReference type="ARBA" id="ARBA00023136"/>
    </source>
</evidence>
<evidence type="ECO:0000256" key="8">
    <source>
        <dbReference type="RuleBase" id="RU368066"/>
    </source>
</evidence>
<gene>
    <name evidence="10" type="ORF">PSFLO_00380</name>
</gene>
<dbReference type="OrthoDB" id="44736at2759"/>
<dbReference type="EMBL" id="OOIP01000001">
    <property type="protein sequence ID" value="SPO34909.1"/>
    <property type="molecule type" value="Genomic_DNA"/>
</dbReference>
<evidence type="ECO:0000256" key="9">
    <source>
        <dbReference type="SAM" id="MobiDB-lite"/>
    </source>
</evidence>
<comment type="similarity">
    <text evidence="3 8">Belongs to the CTL (choline transporter-like) family.</text>
</comment>
<evidence type="ECO:0000256" key="1">
    <source>
        <dbReference type="ARBA" id="ARBA00002957"/>
    </source>
</evidence>
<keyword evidence="5 8" id="KW-0812">Transmembrane</keyword>
<name>A0A5C3EUV3_9BASI</name>
<evidence type="ECO:0000256" key="2">
    <source>
        <dbReference type="ARBA" id="ARBA00004141"/>
    </source>
</evidence>
<protein>
    <recommendedName>
        <fullName evidence="4 8">Protein PNS1</fullName>
    </recommendedName>
</protein>
<feature type="compositionally biased region" description="Low complexity" evidence="9">
    <location>
        <begin position="37"/>
        <end position="46"/>
    </location>
</feature>
<feature type="transmembrane region" description="Helical" evidence="8">
    <location>
        <begin position="348"/>
        <end position="368"/>
    </location>
</feature>
<organism evidence="10 11">
    <name type="scientific">Pseudozyma flocculosa</name>
    <dbReference type="NCBI Taxonomy" id="84751"/>
    <lineage>
        <taxon>Eukaryota</taxon>
        <taxon>Fungi</taxon>
        <taxon>Dikarya</taxon>
        <taxon>Basidiomycota</taxon>
        <taxon>Ustilaginomycotina</taxon>
        <taxon>Ustilaginomycetes</taxon>
        <taxon>Ustilaginales</taxon>
        <taxon>Ustilaginaceae</taxon>
        <taxon>Pseudozyma</taxon>
    </lineage>
</organism>
<keyword evidence="6 8" id="KW-1133">Transmembrane helix</keyword>
<feature type="transmembrane region" description="Helical" evidence="8">
    <location>
        <begin position="446"/>
        <end position="467"/>
    </location>
</feature>
<dbReference type="GO" id="GO:0005886">
    <property type="term" value="C:plasma membrane"/>
    <property type="evidence" value="ECO:0007669"/>
    <property type="project" value="UniProtKB-SubCell"/>
</dbReference>
<comment type="subcellular location">
    <subcellularLocation>
        <location evidence="8">Cell membrane</location>
        <topology evidence="8">Multi-pass membrane protein</topology>
    </subcellularLocation>
    <subcellularLocation>
        <location evidence="2">Membrane</location>
        <topology evidence="2">Multi-pass membrane protein</topology>
    </subcellularLocation>
</comment>
<evidence type="ECO:0000256" key="5">
    <source>
        <dbReference type="ARBA" id="ARBA00022692"/>
    </source>
</evidence>
<dbReference type="Pfam" id="PF04515">
    <property type="entry name" value="Choline_transpo"/>
    <property type="match status" value="1"/>
</dbReference>
<evidence type="ECO:0000256" key="4">
    <source>
        <dbReference type="ARBA" id="ARBA00015388"/>
    </source>
</evidence>
<feature type="transmembrane region" description="Helical" evidence="8">
    <location>
        <begin position="204"/>
        <end position="223"/>
    </location>
</feature>
<accession>A0A5C3EUV3</accession>
<dbReference type="GO" id="GO:0022857">
    <property type="term" value="F:transmembrane transporter activity"/>
    <property type="evidence" value="ECO:0007669"/>
    <property type="project" value="UniProtKB-UniRule"/>
</dbReference>
<evidence type="ECO:0000256" key="6">
    <source>
        <dbReference type="ARBA" id="ARBA00022989"/>
    </source>
</evidence>
<dbReference type="AlphaFoldDB" id="A0A5C3EUV3"/>
<feature type="compositionally biased region" description="Pro residues" evidence="9">
    <location>
        <begin position="16"/>
        <end position="36"/>
    </location>
</feature>
<dbReference type="InterPro" id="IPR007603">
    <property type="entry name" value="Choline_transptr-like"/>
</dbReference>
<feature type="transmembrane region" description="Helical" evidence="8">
    <location>
        <begin position="380"/>
        <end position="401"/>
    </location>
</feature>
<comment type="function">
    <text evidence="1 8">Probably involved in transport through the plasma membrane.</text>
</comment>
<evidence type="ECO:0000256" key="3">
    <source>
        <dbReference type="ARBA" id="ARBA00007168"/>
    </source>
</evidence>
<dbReference type="PANTHER" id="PTHR12385">
    <property type="entry name" value="CHOLINE TRANSPORTER-LIKE (SLC FAMILY 44)"/>
    <property type="match status" value="1"/>
</dbReference>
<dbReference type="Proteomes" id="UP000323386">
    <property type="component" value="Unassembled WGS sequence"/>
</dbReference>
<evidence type="ECO:0000313" key="10">
    <source>
        <dbReference type="EMBL" id="SPO34909.1"/>
    </source>
</evidence>
<feature type="transmembrane region" description="Helical" evidence="8">
    <location>
        <begin position="150"/>
        <end position="170"/>
    </location>
</feature>
<feature type="compositionally biased region" description="Low complexity" evidence="9">
    <location>
        <begin position="1"/>
        <end position="15"/>
    </location>
</feature>
<feature type="transmembrane region" description="Helical" evidence="8">
    <location>
        <begin position="244"/>
        <end position="267"/>
    </location>
</feature>
<evidence type="ECO:0000313" key="11">
    <source>
        <dbReference type="Proteomes" id="UP000323386"/>
    </source>
</evidence>
<feature type="region of interest" description="Disordered" evidence="9">
    <location>
        <begin position="1"/>
        <end position="67"/>
    </location>
</feature>
<feature type="transmembrane region" description="Helical" evidence="8">
    <location>
        <begin position="177"/>
        <end position="198"/>
    </location>
</feature>
<reference evidence="10 11" key="1">
    <citation type="submission" date="2018-03" db="EMBL/GenBank/DDBJ databases">
        <authorList>
            <person name="Guldener U."/>
        </authorList>
    </citation>
    <scope>NUCLEOTIDE SEQUENCE [LARGE SCALE GENOMIC DNA]</scope>
    <source>
        <strain evidence="10 11">DAOM196992</strain>
    </source>
</reference>
<feature type="transmembrane region" description="Helical" evidence="8">
    <location>
        <begin position="313"/>
        <end position="328"/>
    </location>
</feature>
<sequence>MSQAYSYGQQQQPGGFYPPPQQPPPQGGYYPPPPQMNQPGSYAPAQGPGGYQGQPNGAQDSYYNQDHRPSQSAYYGADAKMPLKPEGFEGQRLDPKPKWNDVIFAILFLAVFAGFVAVSVISLRGYATSGINETVGSDGNASSTLNGSTAIMWLLCCGVALGLSVIYLFLVRTFTTFILEATLLLTTLANIAYAVYLWVRGSTAAAIIFTVFAVLSVVAYFFMRKRIPLAKILLKTIIRAADEYKSVYVVALAGLIVETAFSAWVSYTIVAMYQRFEPSGAAAGSSSSNSSVIGLMVFIVFAYYWISEVIKNVAFTTVAGIFGTWYYNASKPGKVAWGAFRRTMTYSFGSICLGSLIVALLDLLRAFFNMVQRQQAAEGDLVGTILACVASCCVACIQSLVEFFNRYAYINIALYGNKYIKAAKETWTLLVDRGIDALVNDSLVNIVFSCGAFVIGLLTSLFAYIYQQKVNPSYLQQDSGYYSIILLVSFGLGLNIAMAIGSGSIASGVSTFFVCLAEDPHLMAQRDPQLFEAIRSRYPHVINAVQ</sequence>